<sequence length="241" mass="26663">MPGENLSRDEAQERAALLSVDGYDVSLDLRSAVGDRDDERAPRTFRSVTTIRFRCAEPGATSFADLIAPSVTAVSLNGRDLDPGEVFDGARILLEDLAAENELVVDAQCAYSRTGEGMHRFVDPEDGEVYLYTQYEPADSRRVFANFEQPDLKAPFRFEVRAPEGWVVWSNGVGELTDGVWRFAETKPISTYITAVVAGPYHYVTDSYSRTFDDGTTLEIPSARCAARAWPPTSTPTTCSW</sequence>
<dbReference type="GO" id="GO:0008270">
    <property type="term" value="F:zinc ion binding"/>
    <property type="evidence" value="ECO:0007669"/>
    <property type="project" value="TreeGrafter"/>
</dbReference>
<organism evidence="2">
    <name type="scientific">Streptomyces avermitilis</name>
    <dbReference type="NCBI Taxonomy" id="33903"/>
    <lineage>
        <taxon>Bacteria</taxon>
        <taxon>Bacillati</taxon>
        <taxon>Actinomycetota</taxon>
        <taxon>Actinomycetes</taxon>
        <taxon>Kitasatosporales</taxon>
        <taxon>Streptomycetaceae</taxon>
        <taxon>Streptomyces</taxon>
    </lineage>
</organism>
<dbReference type="GO" id="GO:0042277">
    <property type="term" value="F:peptide binding"/>
    <property type="evidence" value="ECO:0007669"/>
    <property type="project" value="TreeGrafter"/>
</dbReference>
<protein>
    <recommendedName>
        <fullName evidence="1">Aminopeptidase N-like N-terminal domain-containing protein</fullName>
    </recommendedName>
</protein>
<dbReference type="PANTHER" id="PTHR11533:SF174">
    <property type="entry name" value="PUROMYCIN-SENSITIVE AMINOPEPTIDASE-RELATED"/>
    <property type="match status" value="1"/>
</dbReference>
<accession>A0A499VGE0</accession>
<dbReference type="GO" id="GO:0005737">
    <property type="term" value="C:cytoplasm"/>
    <property type="evidence" value="ECO:0007669"/>
    <property type="project" value="TreeGrafter"/>
</dbReference>
<dbReference type="InterPro" id="IPR050344">
    <property type="entry name" value="Peptidase_M1_aminopeptidases"/>
</dbReference>
<dbReference type="InterPro" id="IPR045357">
    <property type="entry name" value="Aminopeptidase_N-like_N"/>
</dbReference>
<dbReference type="SUPFAM" id="SSF63737">
    <property type="entry name" value="Leukotriene A4 hydrolase N-terminal domain"/>
    <property type="match status" value="1"/>
</dbReference>
<name>A0A499VGE0_STRAX</name>
<evidence type="ECO:0000313" key="2">
    <source>
        <dbReference type="EMBL" id="BBJ53555.1"/>
    </source>
</evidence>
<dbReference type="EMBL" id="AP019621">
    <property type="protein sequence ID" value="BBJ53555.1"/>
    <property type="molecule type" value="Genomic_DNA"/>
</dbReference>
<dbReference type="GO" id="GO:0043171">
    <property type="term" value="P:peptide catabolic process"/>
    <property type="evidence" value="ECO:0007669"/>
    <property type="project" value="TreeGrafter"/>
</dbReference>
<feature type="domain" description="Aminopeptidase N-like N-terminal" evidence="1">
    <location>
        <begin position="121"/>
        <end position="193"/>
    </location>
</feature>
<dbReference type="GO" id="GO:0005615">
    <property type="term" value="C:extracellular space"/>
    <property type="evidence" value="ECO:0007669"/>
    <property type="project" value="TreeGrafter"/>
</dbReference>
<dbReference type="InterPro" id="IPR042097">
    <property type="entry name" value="Aminopeptidase_N-like_N_sf"/>
</dbReference>
<dbReference type="PANTHER" id="PTHR11533">
    <property type="entry name" value="PROTEASE M1 ZINC METALLOPROTEASE"/>
    <property type="match status" value="1"/>
</dbReference>
<dbReference type="GO" id="GO:0070006">
    <property type="term" value="F:metalloaminopeptidase activity"/>
    <property type="evidence" value="ECO:0007669"/>
    <property type="project" value="TreeGrafter"/>
</dbReference>
<reference evidence="2" key="1">
    <citation type="submission" date="2019-04" db="EMBL/GenBank/DDBJ databases">
        <title>Draft genome sequences of Streptomyces avermitilis MC3.</title>
        <authorList>
            <person name="Komaki H."/>
            <person name="Tamura T."/>
            <person name="Hosoyama A."/>
        </authorList>
    </citation>
    <scope>NUCLEOTIDE SEQUENCE</scope>
    <source>
        <strain evidence="2">MC3</strain>
    </source>
</reference>
<dbReference type="GO" id="GO:0016020">
    <property type="term" value="C:membrane"/>
    <property type="evidence" value="ECO:0007669"/>
    <property type="project" value="TreeGrafter"/>
</dbReference>
<gene>
    <name evidence="2" type="ORF">SAVMC3_61840</name>
</gene>
<dbReference type="FunFam" id="2.60.40.1730:FF:000010">
    <property type="entry name" value="Putative aminopeptidase N"/>
    <property type="match status" value="1"/>
</dbReference>
<dbReference type="Gene3D" id="2.60.40.1730">
    <property type="entry name" value="tricorn interacting facor f3 domain"/>
    <property type="match status" value="1"/>
</dbReference>
<dbReference type="Pfam" id="PF17900">
    <property type="entry name" value="Peptidase_M1_N"/>
    <property type="match status" value="1"/>
</dbReference>
<proteinExistence type="predicted"/>
<evidence type="ECO:0000259" key="1">
    <source>
        <dbReference type="Pfam" id="PF17900"/>
    </source>
</evidence>
<dbReference type="AlphaFoldDB" id="A0A499VGE0"/>